<dbReference type="WBParaSite" id="JU765_v2.g17590.t1">
    <property type="protein sequence ID" value="JU765_v2.g17590.t1"/>
    <property type="gene ID" value="JU765_v2.g17590"/>
</dbReference>
<proteinExistence type="predicted"/>
<dbReference type="Proteomes" id="UP000887576">
    <property type="component" value="Unplaced"/>
</dbReference>
<evidence type="ECO:0000313" key="1">
    <source>
        <dbReference type="Proteomes" id="UP000887576"/>
    </source>
</evidence>
<accession>A0AC34QLN7</accession>
<evidence type="ECO:0000313" key="2">
    <source>
        <dbReference type="WBParaSite" id="JU765_v2.g17590.t1"/>
    </source>
</evidence>
<sequence>MMPLTKIDRFFSGDWSRKSITDVPGIGVVSGLVLRNQGFGAAADLYAWFKTVPSLIFLQYLLAYGVRIDRAKTVLAAMIGVMFAEVVKGRKFWKFLAKLDPESNLADVPGIGSVFGQILGNDGHTLLSLLSKIQVAPMAVVAVLIIGGIRSDRVLQAYYSLKIWEYFYITLH</sequence>
<organism evidence="1 2">
    <name type="scientific">Panagrolaimus sp. JU765</name>
    <dbReference type="NCBI Taxonomy" id="591449"/>
    <lineage>
        <taxon>Eukaryota</taxon>
        <taxon>Metazoa</taxon>
        <taxon>Ecdysozoa</taxon>
        <taxon>Nematoda</taxon>
        <taxon>Chromadorea</taxon>
        <taxon>Rhabditida</taxon>
        <taxon>Tylenchina</taxon>
        <taxon>Panagrolaimomorpha</taxon>
        <taxon>Panagrolaimoidea</taxon>
        <taxon>Panagrolaimidae</taxon>
        <taxon>Panagrolaimus</taxon>
    </lineage>
</organism>
<protein>
    <submittedName>
        <fullName evidence="2">Uncharacterized protein</fullName>
    </submittedName>
</protein>
<reference evidence="2" key="1">
    <citation type="submission" date="2022-11" db="UniProtKB">
        <authorList>
            <consortium name="WormBaseParasite"/>
        </authorList>
    </citation>
    <scope>IDENTIFICATION</scope>
</reference>
<name>A0AC34QLN7_9BILA</name>